<keyword evidence="6 8" id="KW-0472">Membrane</keyword>
<evidence type="ECO:0000256" key="7">
    <source>
        <dbReference type="SAM" id="MobiDB-lite"/>
    </source>
</evidence>
<sequence>MSSTDRAVSLAGRPPSRLSLVLLVLFAVGWGANHFASAIPVLARRTGFDQAVLDGAFGVYAVGLLPGLLGGGAFSDRLGRRPVMVTGAVIAALGNLVIAGWPEVTGIFLGRLVVGVGTGLAVSAGTAWSGDLGGRRGAPLAGTLLTCGFAAGPLVTGLLATVLTGSATLPVPFVVASALTVIATVALAVATRSPGDAAAGERGSAARVGGTGQPAPAGPVRSNGRALAAAIPMALWVFSTATISLLVLSARLGGGGERPWLPGVAAVLTLGSGVLVQLAARRAGWGPQAGVVGSGLATLGFVGSALAGDHPSPLVFVVCSVVLGCAYGLCLRDGLVDVETLTPVRSRGLVTGVFYAATYLGFGVPVLLEVLRPVVGVAPPLLVLAALALLAALWRTTQVRAGRLR</sequence>
<dbReference type="InterPro" id="IPR020846">
    <property type="entry name" value="MFS_dom"/>
</dbReference>
<feature type="transmembrane region" description="Helical" evidence="8">
    <location>
        <begin position="314"/>
        <end position="336"/>
    </location>
</feature>
<name>A0A7W3ITL9_9ACTN</name>
<dbReference type="SUPFAM" id="SSF103473">
    <property type="entry name" value="MFS general substrate transporter"/>
    <property type="match status" value="1"/>
</dbReference>
<feature type="region of interest" description="Disordered" evidence="7">
    <location>
        <begin position="195"/>
        <end position="219"/>
    </location>
</feature>
<feature type="transmembrane region" description="Helical" evidence="8">
    <location>
        <begin position="169"/>
        <end position="190"/>
    </location>
</feature>
<keyword evidence="11" id="KW-1185">Reference proteome</keyword>
<dbReference type="Proteomes" id="UP000523079">
    <property type="component" value="Unassembled WGS sequence"/>
</dbReference>
<evidence type="ECO:0000256" key="1">
    <source>
        <dbReference type="ARBA" id="ARBA00004651"/>
    </source>
</evidence>
<dbReference type="InterPro" id="IPR011701">
    <property type="entry name" value="MFS"/>
</dbReference>
<dbReference type="CDD" id="cd06174">
    <property type="entry name" value="MFS"/>
    <property type="match status" value="1"/>
</dbReference>
<evidence type="ECO:0000256" key="5">
    <source>
        <dbReference type="ARBA" id="ARBA00022989"/>
    </source>
</evidence>
<accession>A0A7W3ITL9</accession>
<keyword evidence="5 8" id="KW-1133">Transmembrane helix</keyword>
<feature type="transmembrane region" description="Helical" evidence="8">
    <location>
        <begin position="348"/>
        <end position="368"/>
    </location>
</feature>
<dbReference type="InterPro" id="IPR005829">
    <property type="entry name" value="Sugar_transporter_CS"/>
</dbReference>
<dbReference type="PANTHER" id="PTHR23517:SF13">
    <property type="entry name" value="MAJOR FACILITATOR SUPERFAMILY MFS_1"/>
    <property type="match status" value="1"/>
</dbReference>
<feature type="domain" description="Major facilitator superfamily (MFS) profile" evidence="9">
    <location>
        <begin position="17"/>
        <end position="403"/>
    </location>
</feature>
<evidence type="ECO:0000256" key="2">
    <source>
        <dbReference type="ARBA" id="ARBA00022448"/>
    </source>
</evidence>
<evidence type="ECO:0000256" key="6">
    <source>
        <dbReference type="ARBA" id="ARBA00023136"/>
    </source>
</evidence>
<feature type="transmembrane region" description="Helical" evidence="8">
    <location>
        <begin position="57"/>
        <end position="75"/>
    </location>
</feature>
<feature type="transmembrane region" description="Helical" evidence="8">
    <location>
        <begin position="260"/>
        <end position="280"/>
    </location>
</feature>
<feature type="transmembrane region" description="Helical" evidence="8">
    <location>
        <begin position="107"/>
        <end position="128"/>
    </location>
</feature>
<feature type="transmembrane region" description="Helical" evidence="8">
    <location>
        <begin position="226"/>
        <end position="248"/>
    </location>
</feature>
<dbReference type="PROSITE" id="PS00216">
    <property type="entry name" value="SUGAR_TRANSPORT_1"/>
    <property type="match status" value="1"/>
</dbReference>
<keyword evidence="4 8" id="KW-0812">Transmembrane</keyword>
<dbReference type="PANTHER" id="PTHR23517">
    <property type="entry name" value="RESISTANCE PROTEIN MDTM, PUTATIVE-RELATED-RELATED"/>
    <property type="match status" value="1"/>
</dbReference>
<comment type="subcellular location">
    <subcellularLocation>
        <location evidence="1">Cell membrane</location>
        <topology evidence="1">Multi-pass membrane protein</topology>
    </subcellularLocation>
</comment>
<evidence type="ECO:0000256" key="8">
    <source>
        <dbReference type="SAM" id="Phobius"/>
    </source>
</evidence>
<keyword evidence="2" id="KW-0813">Transport</keyword>
<dbReference type="GO" id="GO:0005886">
    <property type="term" value="C:plasma membrane"/>
    <property type="evidence" value="ECO:0007669"/>
    <property type="project" value="UniProtKB-SubCell"/>
</dbReference>
<evidence type="ECO:0000256" key="4">
    <source>
        <dbReference type="ARBA" id="ARBA00022692"/>
    </source>
</evidence>
<organism evidence="10 11">
    <name type="scientific">Microlunatus kandeliicorticis</name>
    <dbReference type="NCBI Taxonomy" id="1759536"/>
    <lineage>
        <taxon>Bacteria</taxon>
        <taxon>Bacillati</taxon>
        <taxon>Actinomycetota</taxon>
        <taxon>Actinomycetes</taxon>
        <taxon>Propionibacteriales</taxon>
        <taxon>Propionibacteriaceae</taxon>
        <taxon>Microlunatus</taxon>
    </lineage>
</organism>
<feature type="transmembrane region" description="Helical" evidence="8">
    <location>
        <begin position="374"/>
        <end position="394"/>
    </location>
</feature>
<proteinExistence type="predicted"/>
<feature type="transmembrane region" description="Helical" evidence="8">
    <location>
        <begin position="140"/>
        <end position="163"/>
    </location>
</feature>
<dbReference type="GO" id="GO:0022857">
    <property type="term" value="F:transmembrane transporter activity"/>
    <property type="evidence" value="ECO:0007669"/>
    <property type="project" value="InterPro"/>
</dbReference>
<dbReference type="AlphaFoldDB" id="A0A7W3ITL9"/>
<evidence type="ECO:0000259" key="9">
    <source>
        <dbReference type="PROSITE" id="PS50850"/>
    </source>
</evidence>
<protein>
    <submittedName>
        <fullName evidence="10">MFS family permease</fullName>
    </submittedName>
</protein>
<dbReference type="InterPro" id="IPR050171">
    <property type="entry name" value="MFS_Transporters"/>
</dbReference>
<keyword evidence="3" id="KW-1003">Cell membrane</keyword>
<evidence type="ECO:0000313" key="11">
    <source>
        <dbReference type="Proteomes" id="UP000523079"/>
    </source>
</evidence>
<dbReference type="EMBL" id="JACGWT010000004">
    <property type="protein sequence ID" value="MBA8794935.1"/>
    <property type="molecule type" value="Genomic_DNA"/>
</dbReference>
<evidence type="ECO:0000256" key="3">
    <source>
        <dbReference type="ARBA" id="ARBA00022475"/>
    </source>
</evidence>
<dbReference type="PROSITE" id="PS50850">
    <property type="entry name" value="MFS"/>
    <property type="match status" value="1"/>
</dbReference>
<dbReference type="Gene3D" id="1.20.1250.20">
    <property type="entry name" value="MFS general substrate transporter like domains"/>
    <property type="match status" value="1"/>
</dbReference>
<dbReference type="Pfam" id="PF07690">
    <property type="entry name" value="MFS_1"/>
    <property type="match status" value="1"/>
</dbReference>
<feature type="transmembrane region" description="Helical" evidence="8">
    <location>
        <begin position="82"/>
        <end position="101"/>
    </location>
</feature>
<gene>
    <name evidence="10" type="ORF">FHX74_002563</name>
</gene>
<dbReference type="RefSeq" id="WP_220483906.1">
    <property type="nucleotide sequence ID" value="NZ_JACGWT010000004.1"/>
</dbReference>
<reference evidence="10 11" key="1">
    <citation type="submission" date="2020-07" db="EMBL/GenBank/DDBJ databases">
        <title>Sequencing the genomes of 1000 actinobacteria strains.</title>
        <authorList>
            <person name="Klenk H.-P."/>
        </authorList>
    </citation>
    <scope>NUCLEOTIDE SEQUENCE [LARGE SCALE GENOMIC DNA]</scope>
    <source>
        <strain evidence="10 11">DSM 100723</strain>
    </source>
</reference>
<comment type="caution">
    <text evidence="10">The sequence shown here is derived from an EMBL/GenBank/DDBJ whole genome shotgun (WGS) entry which is preliminary data.</text>
</comment>
<evidence type="ECO:0000313" key="10">
    <source>
        <dbReference type="EMBL" id="MBA8794935.1"/>
    </source>
</evidence>
<dbReference type="InterPro" id="IPR036259">
    <property type="entry name" value="MFS_trans_sf"/>
</dbReference>